<organism evidence="7 8">
    <name type="scientific">Roseateles toxinivorans</name>
    <dbReference type="NCBI Taxonomy" id="270368"/>
    <lineage>
        <taxon>Bacteria</taxon>
        <taxon>Pseudomonadati</taxon>
        <taxon>Pseudomonadota</taxon>
        <taxon>Betaproteobacteria</taxon>
        <taxon>Burkholderiales</taxon>
        <taxon>Sphaerotilaceae</taxon>
        <taxon>Roseateles</taxon>
    </lineage>
</organism>
<dbReference type="Pfam" id="PF00440">
    <property type="entry name" value="TetR_N"/>
    <property type="match status" value="1"/>
</dbReference>
<dbReference type="InterPro" id="IPR050109">
    <property type="entry name" value="HTH-type_TetR-like_transc_reg"/>
</dbReference>
<feature type="compositionally biased region" description="Basic and acidic residues" evidence="5">
    <location>
        <begin position="10"/>
        <end position="23"/>
    </location>
</feature>
<comment type="caution">
    <text evidence="7">The sequence shown here is derived from an EMBL/GenBank/DDBJ whole genome shotgun (WGS) entry which is preliminary data.</text>
</comment>
<evidence type="ECO:0000313" key="8">
    <source>
        <dbReference type="Proteomes" id="UP000295361"/>
    </source>
</evidence>
<dbReference type="GO" id="GO:0000976">
    <property type="term" value="F:transcription cis-regulatory region binding"/>
    <property type="evidence" value="ECO:0007669"/>
    <property type="project" value="TreeGrafter"/>
</dbReference>
<evidence type="ECO:0000256" key="2">
    <source>
        <dbReference type="ARBA" id="ARBA00023125"/>
    </source>
</evidence>
<name>A0A4R6QI60_9BURK</name>
<dbReference type="PANTHER" id="PTHR30055">
    <property type="entry name" value="HTH-TYPE TRANSCRIPTIONAL REGULATOR RUTR"/>
    <property type="match status" value="1"/>
</dbReference>
<dbReference type="InParanoid" id="A0A4R6QI60"/>
<gene>
    <name evidence="7" type="ORF">DES47_11471</name>
</gene>
<keyword evidence="1" id="KW-0805">Transcription regulation</keyword>
<dbReference type="Proteomes" id="UP000295361">
    <property type="component" value="Unassembled WGS sequence"/>
</dbReference>
<evidence type="ECO:0000256" key="5">
    <source>
        <dbReference type="SAM" id="MobiDB-lite"/>
    </source>
</evidence>
<dbReference type="GO" id="GO:0003700">
    <property type="term" value="F:DNA-binding transcription factor activity"/>
    <property type="evidence" value="ECO:0007669"/>
    <property type="project" value="TreeGrafter"/>
</dbReference>
<protein>
    <submittedName>
        <fullName evidence="7">TetR family transcriptional regulator</fullName>
    </submittedName>
</protein>
<accession>A0A4R6QI60</accession>
<feature type="compositionally biased region" description="Polar residues" evidence="5">
    <location>
        <begin position="217"/>
        <end position="227"/>
    </location>
</feature>
<keyword evidence="8" id="KW-1185">Reference proteome</keyword>
<evidence type="ECO:0000256" key="3">
    <source>
        <dbReference type="ARBA" id="ARBA00023163"/>
    </source>
</evidence>
<feature type="region of interest" description="Disordered" evidence="5">
    <location>
        <begin position="1"/>
        <end position="23"/>
    </location>
</feature>
<dbReference type="RefSeq" id="WP_133703810.1">
    <property type="nucleotide sequence ID" value="NZ_SNXS01000014.1"/>
</dbReference>
<dbReference type="AlphaFoldDB" id="A0A4R6QI60"/>
<dbReference type="PRINTS" id="PR00455">
    <property type="entry name" value="HTHTETR"/>
</dbReference>
<dbReference type="InterPro" id="IPR009057">
    <property type="entry name" value="Homeodomain-like_sf"/>
</dbReference>
<dbReference type="Gene3D" id="1.10.357.10">
    <property type="entry name" value="Tetracycline Repressor, domain 2"/>
    <property type="match status" value="1"/>
</dbReference>
<evidence type="ECO:0000259" key="6">
    <source>
        <dbReference type="PROSITE" id="PS50977"/>
    </source>
</evidence>
<keyword evidence="2 4" id="KW-0238">DNA-binding</keyword>
<evidence type="ECO:0000256" key="4">
    <source>
        <dbReference type="PROSITE-ProRule" id="PRU00335"/>
    </source>
</evidence>
<reference evidence="7 8" key="1">
    <citation type="submission" date="2019-03" db="EMBL/GenBank/DDBJ databases">
        <title>Genomic Encyclopedia of Type Strains, Phase IV (KMG-IV): sequencing the most valuable type-strain genomes for metagenomic binning, comparative biology and taxonomic classification.</title>
        <authorList>
            <person name="Goeker M."/>
        </authorList>
    </citation>
    <scope>NUCLEOTIDE SEQUENCE [LARGE SCALE GENOMIC DNA]</scope>
    <source>
        <strain evidence="7 8">DSM 16998</strain>
    </source>
</reference>
<dbReference type="InterPro" id="IPR001647">
    <property type="entry name" value="HTH_TetR"/>
</dbReference>
<evidence type="ECO:0000256" key="1">
    <source>
        <dbReference type="ARBA" id="ARBA00023015"/>
    </source>
</evidence>
<feature type="region of interest" description="Disordered" evidence="5">
    <location>
        <begin position="212"/>
        <end position="247"/>
    </location>
</feature>
<evidence type="ECO:0000313" key="7">
    <source>
        <dbReference type="EMBL" id="TDP61299.1"/>
    </source>
</evidence>
<proteinExistence type="predicted"/>
<feature type="domain" description="HTH tetR-type" evidence="6">
    <location>
        <begin position="25"/>
        <end position="85"/>
    </location>
</feature>
<dbReference type="OrthoDB" id="116240at2"/>
<feature type="DNA-binding region" description="H-T-H motif" evidence="4">
    <location>
        <begin position="48"/>
        <end position="67"/>
    </location>
</feature>
<sequence>MPTSTARTKTRAEASSRHRQRLAPEERAGQILDFAARLIIEEGFTELSMERLAREAGISKALIYNYFPNRNDMLRALLEREMQVLRERQVLEINAATDFRDLVYRTTRTYVAQVQERGALLQRLWAESAVARTVADKHLNHREEALRYMVRLMVKEYGLPVDVATSAVDMQMAMTEAAAQHLSNSHNDVDFATNICVTLLLGGAEALAREHAKPVNASKTGKTTTPVAASKATKPAERKARASRSRG</sequence>
<keyword evidence="3" id="KW-0804">Transcription</keyword>
<dbReference type="EMBL" id="SNXS01000014">
    <property type="protein sequence ID" value="TDP61299.1"/>
    <property type="molecule type" value="Genomic_DNA"/>
</dbReference>
<dbReference type="PROSITE" id="PS50977">
    <property type="entry name" value="HTH_TETR_2"/>
    <property type="match status" value="1"/>
</dbReference>
<dbReference type="SUPFAM" id="SSF46689">
    <property type="entry name" value="Homeodomain-like"/>
    <property type="match status" value="1"/>
</dbReference>
<dbReference type="PANTHER" id="PTHR30055:SF234">
    <property type="entry name" value="HTH-TYPE TRANSCRIPTIONAL REGULATOR BETI"/>
    <property type="match status" value="1"/>
</dbReference>